<evidence type="ECO:0000259" key="5">
    <source>
        <dbReference type="PROSITE" id="PS50048"/>
    </source>
</evidence>
<keyword evidence="7" id="KW-1185">Reference proteome</keyword>
<dbReference type="PROSITE" id="PS50048">
    <property type="entry name" value="ZN2_CY6_FUNGAL_2"/>
    <property type="match status" value="1"/>
</dbReference>
<name>A0A194V0H8_CYTMA</name>
<feature type="region of interest" description="Disordered" evidence="3">
    <location>
        <begin position="1"/>
        <end position="21"/>
    </location>
</feature>
<dbReference type="Pfam" id="PF04082">
    <property type="entry name" value="Fungal_trans"/>
    <property type="match status" value="1"/>
</dbReference>
<dbReference type="EMBL" id="KN714699">
    <property type="protein sequence ID" value="KUI57409.1"/>
    <property type="molecule type" value="Genomic_DNA"/>
</dbReference>
<evidence type="ECO:0000313" key="7">
    <source>
        <dbReference type="Proteomes" id="UP000078576"/>
    </source>
</evidence>
<keyword evidence="4" id="KW-0472">Membrane</keyword>
<evidence type="ECO:0000256" key="2">
    <source>
        <dbReference type="ARBA" id="ARBA00023242"/>
    </source>
</evidence>
<dbReference type="GO" id="GO:0003677">
    <property type="term" value="F:DNA binding"/>
    <property type="evidence" value="ECO:0007669"/>
    <property type="project" value="InterPro"/>
</dbReference>
<evidence type="ECO:0000256" key="4">
    <source>
        <dbReference type="SAM" id="Phobius"/>
    </source>
</evidence>
<dbReference type="GO" id="GO:0006351">
    <property type="term" value="P:DNA-templated transcription"/>
    <property type="evidence" value="ECO:0007669"/>
    <property type="project" value="InterPro"/>
</dbReference>
<dbReference type="InterPro" id="IPR036864">
    <property type="entry name" value="Zn2-C6_fun-type_DNA-bd_sf"/>
</dbReference>
<evidence type="ECO:0000256" key="3">
    <source>
        <dbReference type="SAM" id="MobiDB-lite"/>
    </source>
</evidence>
<dbReference type="AlphaFoldDB" id="A0A194V0H8"/>
<organism evidence="6 7">
    <name type="scientific">Cytospora mali</name>
    <name type="common">Apple Valsa canker fungus</name>
    <name type="synonym">Valsa mali</name>
    <dbReference type="NCBI Taxonomy" id="578113"/>
    <lineage>
        <taxon>Eukaryota</taxon>
        <taxon>Fungi</taxon>
        <taxon>Dikarya</taxon>
        <taxon>Ascomycota</taxon>
        <taxon>Pezizomycotina</taxon>
        <taxon>Sordariomycetes</taxon>
        <taxon>Sordariomycetidae</taxon>
        <taxon>Diaporthales</taxon>
        <taxon>Cytosporaceae</taxon>
        <taxon>Cytospora</taxon>
    </lineage>
</organism>
<dbReference type="InterPro" id="IPR050987">
    <property type="entry name" value="AtrR-like"/>
</dbReference>
<dbReference type="Gene3D" id="4.10.240.10">
    <property type="entry name" value="Zn(2)-C6 fungal-type DNA-binding domain"/>
    <property type="match status" value="1"/>
</dbReference>
<sequence>MSDIARRERRRRRRRVAEENRKRAPRACDRCKARKSKCIETPSGVCERCLRGSHPCRFARELELSATVFEEGDASGMGFSFADESTMMNPVQADEGSLSDGLTPQVHERIPQGAHVKRGSSAINHPSTSEAFMWPKFLSRLREAFCLDSQPISRDRRTSPRLRSGHTTPPLLTVAEQHRLRKAIGAFPPQAVGQFLVSVCIDHGTDSFFYFDQEQFTSDLQAFYADSSSPIRHDPNFVCLALSVFALGSQWTTLAKPSNHALGSVPDDSDPGRVFYDQARFLMADIMDSSSIRSVQAAFILGVYLMPASAIGASYIYMGLALRKALALNLHRESDDAQHDNREREARRRLWWAIYSLERYFIPVTVNPIEVDADLMLRTTTIKLNRPRTINQDIITVHFPQPYPEMDSVQIFDNVQHQIANAGLVMILDKLSETHGHSSPQNFDLVLKEWKRSLPASLKLESQHPGTPSYRAVVHLYLNYYFAWIAMGKISVVTVVRAHLQSAFRGTEPANLLVASPVEALSRSCIKAAKKMLQLFEDLNNTRNLTGFSFTDFQGCSIATIILFLAGIIDHDGGHNRRAAFGLECLKRMTGCNQTAKMGVRFVEALQSIAEEANAKLQGARQAATPRSFPTSDTASRMSGYSQWANWLANSETLPALSGSESSIAELPAPVDETLATRHPSVPGISLANESMSVWEQAAAIQLSQMATSNYPPVVEPEPMPLLGSSSLMGGDLPSCLYGDDQIYLMGLTGLDVLDFGSPS</sequence>
<dbReference type="SMART" id="SM00066">
    <property type="entry name" value="GAL4"/>
    <property type="match status" value="1"/>
</dbReference>
<dbReference type="GO" id="GO:0008270">
    <property type="term" value="F:zinc ion binding"/>
    <property type="evidence" value="ECO:0007669"/>
    <property type="project" value="InterPro"/>
</dbReference>
<evidence type="ECO:0000256" key="1">
    <source>
        <dbReference type="ARBA" id="ARBA00022723"/>
    </source>
</evidence>
<dbReference type="SUPFAM" id="SSF57701">
    <property type="entry name" value="Zn2/Cys6 DNA-binding domain"/>
    <property type="match status" value="1"/>
</dbReference>
<accession>A0A194V0H8</accession>
<dbReference type="GO" id="GO:0000981">
    <property type="term" value="F:DNA-binding transcription factor activity, RNA polymerase II-specific"/>
    <property type="evidence" value="ECO:0007669"/>
    <property type="project" value="InterPro"/>
</dbReference>
<dbReference type="CDD" id="cd12148">
    <property type="entry name" value="fungal_TF_MHR"/>
    <property type="match status" value="1"/>
</dbReference>
<gene>
    <name evidence="6" type="ORF">VP1G_04671</name>
</gene>
<dbReference type="STRING" id="694573.A0A194V0H8"/>
<keyword evidence="4" id="KW-0812">Transmembrane</keyword>
<feature type="transmembrane region" description="Helical" evidence="4">
    <location>
        <begin position="297"/>
        <end position="318"/>
    </location>
</feature>
<protein>
    <recommendedName>
        <fullName evidence="5">Zn(2)-C6 fungal-type domain-containing protein</fullName>
    </recommendedName>
</protein>
<dbReference type="PROSITE" id="PS00463">
    <property type="entry name" value="ZN2_CY6_FUNGAL_1"/>
    <property type="match status" value="1"/>
</dbReference>
<keyword evidence="1" id="KW-0479">Metal-binding</keyword>
<dbReference type="OrthoDB" id="2283488at2759"/>
<proteinExistence type="predicted"/>
<dbReference type="InterPro" id="IPR007219">
    <property type="entry name" value="XnlR_reg_dom"/>
</dbReference>
<dbReference type="PANTHER" id="PTHR46910:SF23">
    <property type="entry name" value="THIAMINE REPRESSIBLE GENES REGULATORY PROTEIN THI1"/>
    <property type="match status" value="1"/>
</dbReference>
<dbReference type="PANTHER" id="PTHR46910">
    <property type="entry name" value="TRANSCRIPTION FACTOR PDR1"/>
    <property type="match status" value="1"/>
</dbReference>
<keyword evidence="2" id="KW-0539">Nucleus</keyword>
<keyword evidence="4" id="KW-1133">Transmembrane helix</keyword>
<dbReference type="CDD" id="cd00067">
    <property type="entry name" value="GAL4"/>
    <property type="match status" value="1"/>
</dbReference>
<evidence type="ECO:0000313" key="6">
    <source>
        <dbReference type="EMBL" id="KUI57409.1"/>
    </source>
</evidence>
<dbReference type="Proteomes" id="UP000078576">
    <property type="component" value="Unassembled WGS sequence"/>
</dbReference>
<feature type="domain" description="Zn(2)-C6 fungal-type" evidence="5">
    <location>
        <begin position="27"/>
        <end position="58"/>
    </location>
</feature>
<dbReference type="SMART" id="SM00906">
    <property type="entry name" value="Fungal_trans"/>
    <property type="match status" value="1"/>
</dbReference>
<reference evidence="7" key="1">
    <citation type="submission" date="2014-12" db="EMBL/GenBank/DDBJ databases">
        <title>Genome Sequence of Valsa Canker Pathogens Uncovers a Specific Adaption of Colonization on Woody Bark.</title>
        <authorList>
            <person name="Yin Z."/>
            <person name="Liu H."/>
            <person name="Gao X."/>
            <person name="Li Z."/>
            <person name="Song N."/>
            <person name="Ke X."/>
            <person name="Dai Q."/>
            <person name="Wu Y."/>
            <person name="Sun Y."/>
            <person name="Xu J.-R."/>
            <person name="Kang Z.K."/>
            <person name="Wang L."/>
            <person name="Huang L."/>
        </authorList>
    </citation>
    <scope>NUCLEOTIDE SEQUENCE [LARGE SCALE GENOMIC DNA]</scope>
    <source>
        <strain evidence="7">SXYL134</strain>
    </source>
</reference>
<dbReference type="InterPro" id="IPR001138">
    <property type="entry name" value="Zn2Cys6_DnaBD"/>
</dbReference>